<evidence type="ECO:0000313" key="3">
    <source>
        <dbReference type="Proteomes" id="UP000036000"/>
    </source>
</evidence>
<feature type="transmembrane region" description="Helical" evidence="1">
    <location>
        <begin position="43"/>
        <end position="62"/>
    </location>
</feature>
<dbReference type="AlphaFoldDB" id="A0AAC8ZGG5"/>
<dbReference type="EMBL" id="CP012033">
    <property type="protein sequence ID" value="AKP64740.1"/>
    <property type="molecule type" value="Genomic_DNA"/>
</dbReference>
<organism evidence="2 3">
    <name type="scientific">Levilactobacillus koreensis</name>
    <dbReference type="NCBI Taxonomy" id="637971"/>
    <lineage>
        <taxon>Bacteria</taxon>
        <taxon>Bacillati</taxon>
        <taxon>Bacillota</taxon>
        <taxon>Bacilli</taxon>
        <taxon>Lactobacillales</taxon>
        <taxon>Lactobacillaceae</taxon>
        <taxon>Levilactobacillus</taxon>
    </lineage>
</organism>
<reference evidence="2 3" key="1">
    <citation type="submission" date="2015-07" db="EMBL/GenBank/DDBJ databases">
        <title>Lactobacillus korensis/26-25/ whole genome sequencing.</title>
        <authorList>
            <person name="Kim M.K."/>
            <person name="Im W.-T."/>
            <person name="Srinivasan S."/>
            <person name="Lee J.-J."/>
        </authorList>
    </citation>
    <scope>NUCLEOTIDE SEQUENCE [LARGE SCALE GENOMIC DNA]</scope>
    <source>
        <strain evidence="2 3">26-25</strain>
    </source>
</reference>
<evidence type="ECO:0000256" key="1">
    <source>
        <dbReference type="SAM" id="Phobius"/>
    </source>
</evidence>
<accession>A0AAC8ZGG5</accession>
<keyword evidence="1" id="KW-1133">Transmembrane helix</keyword>
<name>A0AAC8ZGG5_9LACO</name>
<feature type="transmembrane region" description="Helical" evidence="1">
    <location>
        <begin position="12"/>
        <end position="31"/>
    </location>
</feature>
<keyword evidence="3" id="KW-1185">Reference proteome</keyword>
<dbReference type="KEGG" id="lko:ABN16_06840"/>
<proteinExistence type="predicted"/>
<keyword evidence="1" id="KW-0812">Transmembrane</keyword>
<protein>
    <submittedName>
        <fullName evidence="2">Uncharacterized protein</fullName>
    </submittedName>
</protein>
<dbReference type="Proteomes" id="UP000036000">
    <property type="component" value="Chromosome"/>
</dbReference>
<evidence type="ECO:0000313" key="2">
    <source>
        <dbReference type="EMBL" id="AKP64740.1"/>
    </source>
</evidence>
<sequence length="68" mass="7718">MEFVNYSFFRKWTFWLGVVVFVSTLFTLTPGNAFSVKLFSGSWMMTLGECVVGLGFVIEAIYSSQKSK</sequence>
<gene>
    <name evidence="2" type="ORF">ABN16_06840</name>
</gene>
<keyword evidence="1" id="KW-0472">Membrane</keyword>